<dbReference type="InterPro" id="IPR004155">
    <property type="entry name" value="PBS_lyase_HEAT"/>
</dbReference>
<feature type="transmembrane region" description="Helical" evidence="3">
    <location>
        <begin position="279"/>
        <end position="300"/>
    </location>
</feature>
<dbReference type="RefSeq" id="WP_338257718.1">
    <property type="nucleotide sequence ID" value="NZ_BSRI01000002.1"/>
</dbReference>
<keyword evidence="5" id="KW-1185">Reference proteome</keyword>
<organism evidence="4 5">
    <name type="scientific">Dictyobacter halimunensis</name>
    <dbReference type="NCBI Taxonomy" id="3026934"/>
    <lineage>
        <taxon>Bacteria</taxon>
        <taxon>Bacillati</taxon>
        <taxon>Chloroflexota</taxon>
        <taxon>Ktedonobacteria</taxon>
        <taxon>Ktedonobacterales</taxon>
        <taxon>Dictyobacteraceae</taxon>
        <taxon>Dictyobacter</taxon>
    </lineage>
</organism>
<dbReference type="Proteomes" id="UP001344906">
    <property type="component" value="Unassembled WGS sequence"/>
</dbReference>
<dbReference type="Gene3D" id="1.25.10.10">
    <property type="entry name" value="Leucine-rich Repeat Variant"/>
    <property type="match status" value="2"/>
</dbReference>
<dbReference type="SMART" id="SM00567">
    <property type="entry name" value="EZ_HEAT"/>
    <property type="match status" value="5"/>
</dbReference>
<dbReference type="InterPro" id="IPR016024">
    <property type="entry name" value="ARM-type_fold"/>
</dbReference>
<dbReference type="PROSITE" id="PS50077">
    <property type="entry name" value="HEAT_REPEAT"/>
    <property type="match status" value="1"/>
</dbReference>
<evidence type="ECO:0000256" key="2">
    <source>
        <dbReference type="SAM" id="MobiDB-lite"/>
    </source>
</evidence>
<gene>
    <name evidence="4" type="ORF">KDH_74240</name>
</gene>
<proteinExistence type="predicted"/>
<feature type="region of interest" description="Disordered" evidence="2">
    <location>
        <begin position="1"/>
        <end position="21"/>
    </location>
</feature>
<dbReference type="PANTHER" id="PTHR12697:SF5">
    <property type="entry name" value="DEOXYHYPUSINE HYDROXYLASE"/>
    <property type="match status" value="1"/>
</dbReference>
<evidence type="ECO:0000256" key="3">
    <source>
        <dbReference type="SAM" id="Phobius"/>
    </source>
</evidence>
<evidence type="ECO:0000313" key="5">
    <source>
        <dbReference type="Proteomes" id="UP001344906"/>
    </source>
</evidence>
<comment type="function">
    <text evidence="1">Catalyzes the hydroxylation of the N(6)-(4-aminobutyl)-L-lysine intermediate produced by deoxyhypusine synthase/DHPS on a critical lysine of the eukaryotic translation initiation factor 5A/eIF-5A. This is the second step of the post-translational modification of that lysine into an unusual amino acid residue named hypusine. Hypusination is unique to mature eIF-5A factor and is essential for its function.</text>
</comment>
<feature type="transmembrane region" description="Helical" evidence="3">
    <location>
        <begin position="351"/>
        <end position="372"/>
    </location>
</feature>
<evidence type="ECO:0000313" key="4">
    <source>
        <dbReference type="EMBL" id="GLV60605.1"/>
    </source>
</evidence>
<feature type="compositionally biased region" description="Basic and acidic residues" evidence="2">
    <location>
        <begin position="1"/>
        <end position="14"/>
    </location>
</feature>
<dbReference type="InterPro" id="IPR021133">
    <property type="entry name" value="HEAT_type_2"/>
</dbReference>
<keyword evidence="3" id="KW-0472">Membrane</keyword>
<name>A0ABQ6G4V5_9CHLR</name>
<dbReference type="Pfam" id="PF13646">
    <property type="entry name" value="HEAT_2"/>
    <property type="match status" value="2"/>
</dbReference>
<keyword evidence="3" id="KW-0812">Transmembrane</keyword>
<sequence>MMEQEYEREHHLPARDWQPIQQTWNNMEPTETGMMTPFTARALSAAGLGKVARQLAEHPEELDAALRNSDWSVRAAAVQVLGKREAPLDVLLQALHDEHGAVRAAAARSLALQVEKRADPVPGVTEALVAALRDPEWSVRVAAAQGLGRLQDTTSVEPLLSVMQDAHAAVRSASVWALGRMGSQAPIEKIEIGLQDSAWTVREAAIMALQEQNERAPLSSLLEARLDDDATVRQAAEAALDERVHYGQGYYGAAHHIDEQQQAGQKLSQDSGARVLSPWLRLLFAAFSVGVFSLLVQQLFYTSYGYALSLMKLAMLLIICFALVSMNLLLQRKSFSALLRFEQGGGKPASPWMGVALAMLSIAVLASQAGILESGFDYGVGADISTYHFVMICRIIALGVVAITMLLINRIFHLR</sequence>
<dbReference type="InterPro" id="IPR011989">
    <property type="entry name" value="ARM-like"/>
</dbReference>
<feature type="transmembrane region" description="Helical" evidence="3">
    <location>
        <begin position="306"/>
        <end position="330"/>
    </location>
</feature>
<comment type="caution">
    <text evidence="4">The sequence shown here is derived from an EMBL/GenBank/DDBJ whole genome shotgun (WGS) entry which is preliminary data.</text>
</comment>
<reference evidence="4 5" key="1">
    <citation type="submission" date="2023-02" db="EMBL/GenBank/DDBJ databases">
        <title>Dictyobacter halimunensis sp. nov., a new member of the class Ktedonobacteria from forest soil in a geothermal area.</title>
        <authorList>
            <person name="Rachmania M.K."/>
            <person name="Ningsih F."/>
            <person name="Sakai Y."/>
            <person name="Yabe S."/>
            <person name="Yokota A."/>
            <person name="Sjamsuridzal W."/>
        </authorList>
    </citation>
    <scope>NUCLEOTIDE SEQUENCE [LARGE SCALE GENOMIC DNA]</scope>
    <source>
        <strain evidence="4 5">S3.2.2.5</strain>
    </source>
</reference>
<dbReference type="SUPFAM" id="SSF48371">
    <property type="entry name" value="ARM repeat"/>
    <property type="match status" value="1"/>
</dbReference>
<dbReference type="PANTHER" id="PTHR12697">
    <property type="entry name" value="PBS LYASE HEAT-LIKE PROTEIN"/>
    <property type="match status" value="1"/>
</dbReference>
<protein>
    <recommendedName>
        <fullName evidence="6">HEAT repeat domain-containing protein</fullName>
    </recommendedName>
</protein>
<accession>A0ABQ6G4V5</accession>
<evidence type="ECO:0008006" key="6">
    <source>
        <dbReference type="Google" id="ProtNLM"/>
    </source>
</evidence>
<keyword evidence="3" id="KW-1133">Transmembrane helix</keyword>
<evidence type="ECO:0000256" key="1">
    <source>
        <dbReference type="ARBA" id="ARBA00045876"/>
    </source>
</evidence>
<feature type="transmembrane region" description="Helical" evidence="3">
    <location>
        <begin position="384"/>
        <end position="408"/>
    </location>
</feature>
<dbReference type="EMBL" id="BSRI01000002">
    <property type="protein sequence ID" value="GLV60605.1"/>
    <property type="molecule type" value="Genomic_DNA"/>
</dbReference>